<proteinExistence type="predicted"/>
<dbReference type="Proteomes" id="UP001519328">
    <property type="component" value="Unassembled WGS sequence"/>
</dbReference>
<accession>A0ABS4HIV8</accession>
<evidence type="ECO:0000313" key="1">
    <source>
        <dbReference type="EMBL" id="MBP1950798.1"/>
    </source>
</evidence>
<protein>
    <submittedName>
        <fullName evidence="1">Uncharacterized protein</fullName>
    </submittedName>
</protein>
<reference evidence="1 2" key="1">
    <citation type="submission" date="2021-03" db="EMBL/GenBank/DDBJ databases">
        <title>Genomic Encyclopedia of Type Strains, Phase IV (KMG-IV): sequencing the most valuable type-strain genomes for metagenomic binning, comparative biology and taxonomic classification.</title>
        <authorList>
            <person name="Goeker M."/>
        </authorList>
    </citation>
    <scope>NUCLEOTIDE SEQUENCE [LARGE SCALE GENOMIC DNA]</scope>
    <source>
        <strain evidence="1 2">DSM 21085</strain>
    </source>
</reference>
<dbReference type="EMBL" id="JAGGKK010000030">
    <property type="protein sequence ID" value="MBP1950798.1"/>
    <property type="molecule type" value="Genomic_DNA"/>
</dbReference>
<organism evidence="1 2">
    <name type="scientific">Virgibacillus litoralis</name>
    <dbReference type="NCBI Taxonomy" id="578221"/>
    <lineage>
        <taxon>Bacteria</taxon>
        <taxon>Bacillati</taxon>
        <taxon>Bacillota</taxon>
        <taxon>Bacilli</taxon>
        <taxon>Bacillales</taxon>
        <taxon>Bacillaceae</taxon>
        <taxon>Virgibacillus</taxon>
    </lineage>
</organism>
<sequence>MVAIIQEGLSLIFVEVIALTQQVSDNKQSSFLLLKLKFETFSQYNRIETKVM</sequence>
<comment type="caution">
    <text evidence="1">The sequence shown here is derived from an EMBL/GenBank/DDBJ whole genome shotgun (WGS) entry which is preliminary data.</text>
</comment>
<evidence type="ECO:0000313" key="2">
    <source>
        <dbReference type="Proteomes" id="UP001519328"/>
    </source>
</evidence>
<keyword evidence="2" id="KW-1185">Reference proteome</keyword>
<gene>
    <name evidence="1" type="ORF">J2Z82_003770</name>
</gene>
<name>A0ABS4HIV8_9BACI</name>